<protein>
    <recommendedName>
        <fullName evidence="2">DUF6594 domain-containing protein</fullName>
    </recommendedName>
</protein>
<feature type="transmembrane region" description="Helical" evidence="1">
    <location>
        <begin position="244"/>
        <end position="264"/>
    </location>
</feature>
<dbReference type="PANTHER" id="PTHR34502">
    <property type="entry name" value="DUF6594 DOMAIN-CONTAINING PROTEIN-RELATED"/>
    <property type="match status" value="1"/>
</dbReference>
<dbReference type="Proteomes" id="UP000184073">
    <property type="component" value="Unassembled WGS sequence"/>
</dbReference>
<dbReference type="GeneID" id="63721385"/>
<dbReference type="STRING" id="1036611.A0A1L9P2Z5"/>
<keyword evidence="4" id="KW-1185">Reference proteome</keyword>
<organism evidence="3 4">
    <name type="scientific">Aspergillus versicolor CBS 583.65</name>
    <dbReference type="NCBI Taxonomy" id="1036611"/>
    <lineage>
        <taxon>Eukaryota</taxon>
        <taxon>Fungi</taxon>
        <taxon>Dikarya</taxon>
        <taxon>Ascomycota</taxon>
        <taxon>Pezizomycotina</taxon>
        <taxon>Eurotiomycetes</taxon>
        <taxon>Eurotiomycetidae</taxon>
        <taxon>Eurotiales</taxon>
        <taxon>Aspergillaceae</taxon>
        <taxon>Aspergillus</taxon>
        <taxon>Aspergillus subgen. Nidulantes</taxon>
    </lineage>
</organism>
<dbReference type="Pfam" id="PF20237">
    <property type="entry name" value="DUF6594"/>
    <property type="match status" value="1"/>
</dbReference>
<name>A0A1L9P2Z5_ASPVE</name>
<dbReference type="RefSeq" id="XP_040661635.1">
    <property type="nucleotide sequence ID" value="XM_040805874.1"/>
</dbReference>
<dbReference type="PANTHER" id="PTHR34502:SF5">
    <property type="entry name" value="DUF6594 DOMAIN-CONTAINING PROTEIN"/>
    <property type="match status" value="1"/>
</dbReference>
<accession>A0A1L9P2Z5</accession>
<keyword evidence="1" id="KW-0812">Transmembrane</keyword>
<gene>
    <name evidence="3" type="ORF">ASPVEDRAFT_121336</name>
</gene>
<feature type="transmembrane region" description="Helical" evidence="1">
    <location>
        <begin position="219"/>
        <end position="238"/>
    </location>
</feature>
<feature type="domain" description="DUF6594" evidence="2">
    <location>
        <begin position="13"/>
        <end position="283"/>
    </location>
</feature>
<reference evidence="4" key="1">
    <citation type="journal article" date="2017" name="Genome Biol.">
        <title>Comparative genomics reveals high biological diversity and specific adaptations in the industrially and medically important fungal genus Aspergillus.</title>
        <authorList>
            <person name="de Vries R.P."/>
            <person name="Riley R."/>
            <person name="Wiebenga A."/>
            <person name="Aguilar-Osorio G."/>
            <person name="Amillis S."/>
            <person name="Uchima C.A."/>
            <person name="Anderluh G."/>
            <person name="Asadollahi M."/>
            <person name="Askin M."/>
            <person name="Barry K."/>
            <person name="Battaglia E."/>
            <person name="Bayram O."/>
            <person name="Benocci T."/>
            <person name="Braus-Stromeyer S.A."/>
            <person name="Caldana C."/>
            <person name="Canovas D."/>
            <person name="Cerqueira G.C."/>
            <person name="Chen F."/>
            <person name="Chen W."/>
            <person name="Choi C."/>
            <person name="Clum A."/>
            <person name="Dos Santos R.A."/>
            <person name="Damasio A.R."/>
            <person name="Diallinas G."/>
            <person name="Emri T."/>
            <person name="Fekete E."/>
            <person name="Flipphi M."/>
            <person name="Freyberg S."/>
            <person name="Gallo A."/>
            <person name="Gournas C."/>
            <person name="Habgood R."/>
            <person name="Hainaut M."/>
            <person name="Harispe M.L."/>
            <person name="Henrissat B."/>
            <person name="Hilden K.S."/>
            <person name="Hope R."/>
            <person name="Hossain A."/>
            <person name="Karabika E."/>
            <person name="Karaffa L."/>
            <person name="Karanyi Z."/>
            <person name="Krasevec N."/>
            <person name="Kuo A."/>
            <person name="Kusch H."/>
            <person name="LaButti K."/>
            <person name="Lagendijk E.L."/>
            <person name="Lapidus A."/>
            <person name="Levasseur A."/>
            <person name="Lindquist E."/>
            <person name="Lipzen A."/>
            <person name="Logrieco A.F."/>
            <person name="MacCabe A."/>
            <person name="Maekelae M.R."/>
            <person name="Malavazi I."/>
            <person name="Melin P."/>
            <person name="Meyer V."/>
            <person name="Mielnichuk N."/>
            <person name="Miskei M."/>
            <person name="Molnar A.P."/>
            <person name="Mule G."/>
            <person name="Ngan C.Y."/>
            <person name="Orejas M."/>
            <person name="Orosz E."/>
            <person name="Ouedraogo J.P."/>
            <person name="Overkamp K.M."/>
            <person name="Park H.-S."/>
            <person name="Perrone G."/>
            <person name="Piumi F."/>
            <person name="Punt P.J."/>
            <person name="Ram A.F."/>
            <person name="Ramon A."/>
            <person name="Rauscher S."/>
            <person name="Record E."/>
            <person name="Riano-Pachon D.M."/>
            <person name="Robert V."/>
            <person name="Roehrig J."/>
            <person name="Ruller R."/>
            <person name="Salamov A."/>
            <person name="Salih N.S."/>
            <person name="Samson R.A."/>
            <person name="Sandor E."/>
            <person name="Sanguinetti M."/>
            <person name="Schuetze T."/>
            <person name="Sepcic K."/>
            <person name="Shelest E."/>
            <person name="Sherlock G."/>
            <person name="Sophianopoulou V."/>
            <person name="Squina F.M."/>
            <person name="Sun H."/>
            <person name="Susca A."/>
            <person name="Todd R.B."/>
            <person name="Tsang A."/>
            <person name="Unkles S.E."/>
            <person name="van de Wiele N."/>
            <person name="van Rossen-Uffink D."/>
            <person name="Oliveira J.V."/>
            <person name="Vesth T.C."/>
            <person name="Visser J."/>
            <person name="Yu J.-H."/>
            <person name="Zhou M."/>
            <person name="Andersen M.R."/>
            <person name="Archer D.B."/>
            <person name="Baker S.E."/>
            <person name="Benoit I."/>
            <person name="Brakhage A.A."/>
            <person name="Braus G.H."/>
            <person name="Fischer R."/>
            <person name="Frisvad J.C."/>
            <person name="Goldman G.H."/>
            <person name="Houbraken J."/>
            <person name="Oakley B."/>
            <person name="Pocsi I."/>
            <person name="Scazzocchio C."/>
            <person name="Seiboth B."/>
            <person name="vanKuyk P.A."/>
            <person name="Wortman J."/>
            <person name="Dyer P.S."/>
            <person name="Grigoriev I.V."/>
        </authorList>
    </citation>
    <scope>NUCLEOTIDE SEQUENCE [LARGE SCALE GENOMIC DNA]</scope>
    <source>
        <strain evidence="4">CBS 583.65</strain>
    </source>
</reference>
<dbReference type="OrthoDB" id="3533814at2759"/>
<evidence type="ECO:0000313" key="3">
    <source>
        <dbReference type="EMBL" id="OJI95872.1"/>
    </source>
</evidence>
<evidence type="ECO:0000256" key="1">
    <source>
        <dbReference type="SAM" id="Phobius"/>
    </source>
</evidence>
<evidence type="ECO:0000259" key="2">
    <source>
        <dbReference type="Pfam" id="PF20237"/>
    </source>
</evidence>
<feature type="transmembrane region" description="Helical" evidence="1">
    <location>
        <begin position="271"/>
        <end position="289"/>
    </location>
</feature>
<dbReference type="AlphaFoldDB" id="A0A1L9P2Z5"/>
<sequence>MGTAVSPAEDGGYDELASLMVRDKGLSTFRSYMKLNTQNLLILQAEITLTEKELRKIMQEDQDSGNFHREKYRACVSYMKEGFESSAQWEKWMVLRDLLEKYNTALAQHRQLLQYKQPHRNDLRLLKQWLENYTQFYGTAEYDQWFGTEEHERDLIALSARYQNVDPLTRWVFGVCIPFWHGHVSMQYNKIFKSAQPKADIETGTVYYRDEKIIRGTRIASTLISSIIPASSMIVLYFVDNLIIRLAIIIIYNVAFSIFIGLLARARRVEVFATSTAFAAVQVAFITNFPQA</sequence>
<dbReference type="VEuPathDB" id="FungiDB:ASPVEDRAFT_121336"/>
<dbReference type="EMBL" id="KV878125">
    <property type="protein sequence ID" value="OJI95872.1"/>
    <property type="molecule type" value="Genomic_DNA"/>
</dbReference>
<proteinExistence type="predicted"/>
<keyword evidence="1" id="KW-0472">Membrane</keyword>
<keyword evidence="1" id="KW-1133">Transmembrane helix</keyword>
<dbReference type="InterPro" id="IPR046529">
    <property type="entry name" value="DUF6594"/>
</dbReference>
<evidence type="ECO:0000313" key="4">
    <source>
        <dbReference type="Proteomes" id="UP000184073"/>
    </source>
</evidence>